<dbReference type="OrthoDB" id="9788209at2"/>
<keyword evidence="2" id="KW-0238">DNA-binding</keyword>
<dbReference type="GO" id="GO:0003700">
    <property type="term" value="F:DNA-binding transcription factor activity"/>
    <property type="evidence" value="ECO:0007669"/>
    <property type="project" value="TreeGrafter"/>
</dbReference>
<dbReference type="GO" id="GO:0000976">
    <property type="term" value="F:transcription cis-regulatory region binding"/>
    <property type="evidence" value="ECO:0007669"/>
    <property type="project" value="TreeGrafter"/>
</dbReference>
<keyword evidence="7" id="KW-1185">Reference proteome</keyword>
<dbReference type="SMART" id="SM00354">
    <property type="entry name" value="HTH_LACI"/>
    <property type="match status" value="1"/>
</dbReference>
<name>N4WKZ7_9BACI</name>
<dbReference type="CDD" id="cd06294">
    <property type="entry name" value="PBP1_MalR-like"/>
    <property type="match status" value="1"/>
</dbReference>
<sequence>MASTIKDVAKKAGVAPSTVSRVIADNSRISLSTKKRVRKAMKQLGYHPNINARNLAVRSTQAIGVVMPSSADTALQNPFFPEVLRGIGSFAHETEYSLYVSTGGDDDDIFEEVQRMVHGNRVDGIILLYSRISDSVQQFLMEEEFPFVIIGKPSEQENEITHVDNDNYKASLELTNHLIDIGHQNIAFIGGSDELTVTIDRLQGYRQAIQEAGLPLPEEYIVHVEFLKSGGREAVEQLFSLQTPPTGLVVADDLMSLGVINMLEEIGLNCPEDVSITSFNNLYLAEITTPPLTTVDIQIYMLGVHAARCLIEKAQNKDEPAKRIIVPHEVKYRQSTKEIDPTK</sequence>
<evidence type="ECO:0000259" key="5">
    <source>
        <dbReference type="PROSITE" id="PS50943"/>
    </source>
</evidence>
<dbReference type="RefSeq" id="WP_003468371.1">
    <property type="nucleotide sequence ID" value="NZ_APML01000029.1"/>
</dbReference>
<dbReference type="STRING" id="1308866.J416_08659"/>
<dbReference type="PROSITE" id="PS50943">
    <property type="entry name" value="HTH_CROC1"/>
    <property type="match status" value="1"/>
</dbReference>
<evidence type="ECO:0000256" key="3">
    <source>
        <dbReference type="ARBA" id="ARBA00023163"/>
    </source>
</evidence>
<dbReference type="CDD" id="cd01392">
    <property type="entry name" value="HTH_LacI"/>
    <property type="match status" value="1"/>
</dbReference>
<evidence type="ECO:0000256" key="1">
    <source>
        <dbReference type="ARBA" id="ARBA00023015"/>
    </source>
</evidence>
<dbReference type="PANTHER" id="PTHR30146">
    <property type="entry name" value="LACI-RELATED TRANSCRIPTIONAL REPRESSOR"/>
    <property type="match status" value="1"/>
</dbReference>
<dbReference type="SUPFAM" id="SSF47413">
    <property type="entry name" value="lambda repressor-like DNA-binding domains"/>
    <property type="match status" value="1"/>
</dbReference>
<accession>N4WKZ7</accession>
<dbReference type="Pfam" id="PF13377">
    <property type="entry name" value="Peripla_BP_3"/>
    <property type="match status" value="1"/>
</dbReference>
<dbReference type="InterPro" id="IPR001387">
    <property type="entry name" value="Cro/C1-type_HTH"/>
</dbReference>
<evidence type="ECO:0000313" key="6">
    <source>
        <dbReference type="EMBL" id="ENH96847.1"/>
    </source>
</evidence>
<dbReference type="InterPro" id="IPR046335">
    <property type="entry name" value="LacI/GalR-like_sensor"/>
</dbReference>
<dbReference type="PANTHER" id="PTHR30146:SF109">
    <property type="entry name" value="HTH-TYPE TRANSCRIPTIONAL REGULATOR GALS"/>
    <property type="match status" value="1"/>
</dbReference>
<dbReference type="AlphaFoldDB" id="N4WKZ7"/>
<proteinExistence type="predicted"/>
<evidence type="ECO:0000256" key="2">
    <source>
        <dbReference type="ARBA" id="ARBA00023125"/>
    </source>
</evidence>
<reference evidence="6 7" key="1">
    <citation type="submission" date="2013-03" db="EMBL/GenBank/DDBJ databases">
        <title>Draft genome sequence of Gracibacillus halophilus YIM-C55.5, a moderately halophilic and thermophilic organism from the Xiaochaidamu salt lake.</title>
        <authorList>
            <person name="Sugumar T."/>
            <person name="Polireddy D.R."/>
            <person name="Antony A."/>
            <person name="Madhava Y.R."/>
            <person name="Sivakumar N."/>
        </authorList>
    </citation>
    <scope>NUCLEOTIDE SEQUENCE [LARGE SCALE GENOMIC DNA]</scope>
    <source>
        <strain evidence="6 7">YIM-C55.5</strain>
    </source>
</reference>
<evidence type="ECO:0000313" key="7">
    <source>
        <dbReference type="Proteomes" id="UP000012283"/>
    </source>
</evidence>
<dbReference type="InterPro" id="IPR000843">
    <property type="entry name" value="HTH_LacI"/>
</dbReference>
<dbReference type="InterPro" id="IPR010982">
    <property type="entry name" value="Lambda_DNA-bd_dom_sf"/>
</dbReference>
<dbReference type="EMBL" id="APML01000029">
    <property type="protein sequence ID" value="ENH96847.1"/>
    <property type="molecule type" value="Genomic_DNA"/>
</dbReference>
<gene>
    <name evidence="6" type="ORF">J416_08659</name>
</gene>
<dbReference type="Proteomes" id="UP000012283">
    <property type="component" value="Unassembled WGS sequence"/>
</dbReference>
<dbReference type="InterPro" id="IPR028082">
    <property type="entry name" value="Peripla_BP_I"/>
</dbReference>
<feature type="domain" description="HTH cro/C1-type" evidence="5">
    <location>
        <begin position="4"/>
        <end position="47"/>
    </location>
</feature>
<dbReference type="PROSITE" id="PS50932">
    <property type="entry name" value="HTH_LACI_2"/>
    <property type="match status" value="1"/>
</dbReference>
<dbReference type="SUPFAM" id="SSF53822">
    <property type="entry name" value="Periplasmic binding protein-like I"/>
    <property type="match status" value="1"/>
</dbReference>
<evidence type="ECO:0000259" key="4">
    <source>
        <dbReference type="PROSITE" id="PS50932"/>
    </source>
</evidence>
<organism evidence="6 7">
    <name type="scientific">Gracilibacillus halophilus YIM-C55.5</name>
    <dbReference type="NCBI Taxonomy" id="1308866"/>
    <lineage>
        <taxon>Bacteria</taxon>
        <taxon>Bacillati</taxon>
        <taxon>Bacillota</taxon>
        <taxon>Bacilli</taxon>
        <taxon>Bacillales</taxon>
        <taxon>Bacillaceae</taxon>
        <taxon>Gracilibacillus</taxon>
    </lineage>
</organism>
<feature type="domain" description="HTH lacI-type" evidence="4">
    <location>
        <begin position="3"/>
        <end position="57"/>
    </location>
</feature>
<comment type="caution">
    <text evidence="6">The sequence shown here is derived from an EMBL/GenBank/DDBJ whole genome shotgun (WGS) entry which is preliminary data.</text>
</comment>
<dbReference type="Gene3D" id="3.40.50.2300">
    <property type="match status" value="2"/>
</dbReference>
<dbReference type="eggNOG" id="COG1609">
    <property type="taxonomic scope" value="Bacteria"/>
</dbReference>
<keyword evidence="1" id="KW-0805">Transcription regulation</keyword>
<keyword evidence="3" id="KW-0804">Transcription</keyword>
<protein>
    <submittedName>
        <fullName evidence="6">LacI family transcriptional regulator</fullName>
    </submittedName>
</protein>
<dbReference type="Gene3D" id="1.10.260.40">
    <property type="entry name" value="lambda repressor-like DNA-binding domains"/>
    <property type="match status" value="1"/>
</dbReference>
<dbReference type="PATRIC" id="fig|1308866.3.peg.1754"/>
<dbReference type="Pfam" id="PF00356">
    <property type="entry name" value="LacI"/>
    <property type="match status" value="1"/>
</dbReference>